<keyword evidence="6" id="KW-1185">Reference proteome</keyword>
<reference evidence="6" key="1">
    <citation type="submission" date="2012-07" db="EMBL/GenBank/DDBJ databases">
        <title>Genome of the Chinese tree shrew, a rising model animal genetically related to primates.</title>
        <authorList>
            <person name="Zhang G."/>
            <person name="Fan Y."/>
            <person name="Yao Y."/>
            <person name="Huang Z."/>
        </authorList>
    </citation>
    <scope>NUCLEOTIDE SEQUENCE [LARGE SCALE GENOMIC DNA]</scope>
</reference>
<dbReference type="InterPro" id="IPR008996">
    <property type="entry name" value="IL1/FGF"/>
</dbReference>
<dbReference type="GO" id="GO:0045582">
    <property type="term" value="P:positive regulation of T cell differentiation"/>
    <property type="evidence" value="ECO:0007669"/>
    <property type="project" value="TreeGrafter"/>
</dbReference>
<evidence type="ECO:0000256" key="2">
    <source>
        <dbReference type="ARBA" id="ARBA00010448"/>
    </source>
</evidence>
<dbReference type="Pfam" id="PF00340">
    <property type="entry name" value="IL1"/>
    <property type="match status" value="1"/>
</dbReference>
<dbReference type="GO" id="GO:0010628">
    <property type="term" value="P:positive regulation of gene expression"/>
    <property type="evidence" value="ECO:0007669"/>
    <property type="project" value="TreeGrafter"/>
</dbReference>
<dbReference type="GO" id="GO:0005615">
    <property type="term" value="C:extracellular space"/>
    <property type="evidence" value="ECO:0007669"/>
    <property type="project" value="InterPro"/>
</dbReference>
<protein>
    <recommendedName>
        <fullName evidence="4">Interleukin-1</fullName>
    </recommendedName>
</protein>
<dbReference type="SMART" id="SM00125">
    <property type="entry name" value="IL1"/>
    <property type="match status" value="1"/>
</dbReference>
<dbReference type="eggNOG" id="ENOG502STX9">
    <property type="taxonomic scope" value="Eukaryota"/>
</dbReference>
<evidence type="ECO:0000256" key="1">
    <source>
        <dbReference type="ARBA" id="ARBA00004613"/>
    </source>
</evidence>
<sequence length="205" mass="23418">MATPQLRRLPSYYHIRDTQQMVWVLNENSLIAAPLTNNIKPDSSKTIMATPQLRRLPSYYHIRDTQQMVWVLNENSLIAAPLTNNIKPVTIEITECKHAEFYDEGKGNLVYMGIKGKGLCLFCTETQGKPTLQLEAETVMSLYDKDNSEKPFLFYHNKEGSTSVFQSVSYPGWFIANSSTPREPVILTQERGTNNNTNFYLEAED</sequence>
<name>L9JMJ2_TUPCH</name>
<proteinExistence type="inferred from homology"/>
<keyword evidence="3 4" id="KW-0964">Secreted</keyword>
<dbReference type="PRINTS" id="PR00264">
    <property type="entry name" value="INTERLEUKIN1"/>
</dbReference>
<dbReference type="AlphaFoldDB" id="L9JMJ2"/>
<accession>L9JMJ2</accession>
<dbReference type="PANTHER" id="PTHR10078:SF24">
    <property type="entry name" value="INTERLEUKIN-36 BETA"/>
    <property type="match status" value="1"/>
</dbReference>
<dbReference type="GO" id="GO:0071222">
    <property type="term" value="P:cellular response to lipopolysaccharide"/>
    <property type="evidence" value="ECO:0007669"/>
    <property type="project" value="TreeGrafter"/>
</dbReference>
<dbReference type="GO" id="GO:0002437">
    <property type="term" value="P:inflammatory response to antigenic stimulus"/>
    <property type="evidence" value="ECO:0007669"/>
    <property type="project" value="TreeGrafter"/>
</dbReference>
<dbReference type="GO" id="GO:0005125">
    <property type="term" value="F:cytokine activity"/>
    <property type="evidence" value="ECO:0007669"/>
    <property type="project" value="UniProtKB-UniRule"/>
</dbReference>
<dbReference type="PANTHER" id="PTHR10078">
    <property type="entry name" value="INTERLEUKIN-1 FAMILY MEMBER"/>
    <property type="match status" value="1"/>
</dbReference>
<dbReference type="SUPFAM" id="SSF50353">
    <property type="entry name" value="Cytokine"/>
    <property type="match status" value="1"/>
</dbReference>
<dbReference type="GO" id="GO:0005149">
    <property type="term" value="F:interleukin-1 receptor binding"/>
    <property type="evidence" value="ECO:0007669"/>
    <property type="project" value="UniProtKB-UniRule"/>
</dbReference>
<evidence type="ECO:0000256" key="3">
    <source>
        <dbReference type="ARBA" id="ARBA00022525"/>
    </source>
</evidence>
<gene>
    <name evidence="5" type="ORF">TREES_T100021653</name>
</gene>
<dbReference type="FunFam" id="2.80.10.50:FF:000013">
    <property type="entry name" value="Interleukin-1"/>
    <property type="match status" value="1"/>
</dbReference>
<dbReference type="GO" id="GO:0019221">
    <property type="term" value="P:cytokine-mediated signaling pathway"/>
    <property type="evidence" value="ECO:0007669"/>
    <property type="project" value="TreeGrafter"/>
</dbReference>
<dbReference type="STRING" id="246437.L9JMJ2"/>
<dbReference type="InterPro" id="IPR000975">
    <property type="entry name" value="IL-1_fam"/>
</dbReference>
<evidence type="ECO:0000313" key="5">
    <source>
        <dbReference type="EMBL" id="ELW51479.1"/>
    </source>
</evidence>
<dbReference type="Gene3D" id="2.80.10.50">
    <property type="match status" value="1"/>
</dbReference>
<evidence type="ECO:0000256" key="4">
    <source>
        <dbReference type="RuleBase" id="RU003753"/>
    </source>
</evidence>
<dbReference type="InParanoid" id="L9JMJ2"/>
<evidence type="ECO:0000313" key="6">
    <source>
        <dbReference type="Proteomes" id="UP000011518"/>
    </source>
</evidence>
<reference evidence="6" key="2">
    <citation type="journal article" date="2013" name="Nat. Commun.">
        <title>Genome of the Chinese tree shrew.</title>
        <authorList>
            <person name="Fan Y."/>
            <person name="Huang Z.Y."/>
            <person name="Cao C.C."/>
            <person name="Chen C.S."/>
            <person name="Chen Y.X."/>
            <person name="Fan D.D."/>
            <person name="He J."/>
            <person name="Hou H.L."/>
            <person name="Hu L."/>
            <person name="Hu X.T."/>
            <person name="Jiang X.T."/>
            <person name="Lai R."/>
            <person name="Lang Y.S."/>
            <person name="Liang B."/>
            <person name="Liao S.G."/>
            <person name="Mu D."/>
            <person name="Ma Y.Y."/>
            <person name="Niu Y.Y."/>
            <person name="Sun X.Q."/>
            <person name="Xia J.Q."/>
            <person name="Xiao J."/>
            <person name="Xiong Z.Q."/>
            <person name="Xu L."/>
            <person name="Yang L."/>
            <person name="Zhang Y."/>
            <person name="Zhao W."/>
            <person name="Zhao X.D."/>
            <person name="Zheng Y.T."/>
            <person name="Zhou J.M."/>
            <person name="Zhu Y.B."/>
            <person name="Zhang G.J."/>
            <person name="Wang J."/>
            <person name="Yao Y.G."/>
        </authorList>
    </citation>
    <scope>NUCLEOTIDE SEQUENCE [LARGE SCALE GENOMIC DNA]</scope>
</reference>
<comment type="subcellular location">
    <subcellularLocation>
        <location evidence="1 4">Secreted</location>
    </subcellularLocation>
</comment>
<dbReference type="Proteomes" id="UP000011518">
    <property type="component" value="Unassembled WGS sequence"/>
</dbReference>
<organism evidence="5 6">
    <name type="scientific">Tupaia chinensis</name>
    <name type="common">Chinese tree shrew</name>
    <name type="synonym">Tupaia belangeri chinensis</name>
    <dbReference type="NCBI Taxonomy" id="246437"/>
    <lineage>
        <taxon>Eukaryota</taxon>
        <taxon>Metazoa</taxon>
        <taxon>Chordata</taxon>
        <taxon>Craniata</taxon>
        <taxon>Vertebrata</taxon>
        <taxon>Euteleostomi</taxon>
        <taxon>Mammalia</taxon>
        <taxon>Eutheria</taxon>
        <taxon>Euarchontoglires</taxon>
        <taxon>Scandentia</taxon>
        <taxon>Tupaiidae</taxon>
        <taxon>Tupaia</taxon>
    </lineage>
</organism>
<dbReference type="CDD" id="cd23300">
    <property type="entry name" value="beta-trefoil_IL36"/>
    <property type="match status" value="1"/>
</dbReference>
<comment type="similarity">
    <text evidence="2 4">Belongs to the IL-1 family.</text>
</comment>
<dbReference type="EMBL" id="KB320971">
    <property type="protein sequence ID" value="ELW51479.1"/>
    <property type="molecule type" value="Genomic_DNA"/>
</dbReference>